<protein>
    <submittedName>
        <fullName evidence="3">C2H2-type domain-containing protein</fullName>
    </submittedName>
</protein>
<evidence type="ECO:0000256" key="1">
    <source>
        <dbReference type="PROSITE-ProRule" id="PRU00042"/>
    </source>
</evidence>
<dbReference type="PROSITE" id="PS00028">
    <property type="entry name" value="ZINC_FINGER_C2H2_1"/>
    <property type="match status" value="2"/>
</dbReference>
<comment type="caution">
    <text evidence="3">The sequence shown here is derived from an EMBL/GenBank/DDBJ whole genome shotgun (WGS) entry which is preliminary data.</text>
</comment>
<keyword evidence="1" id="KW-0863">Zinc-finger</keyword>
<organism evidence="3 4">
    <name type="scientific">Trichonephila clavipes</name>
    <name type="common">Golden silk orbweaver</name>
    <name type="synonym">Nephila clavipes</name>
    <dbReference type="NCBI Taxonomy" id="2585209"/>
    <lineage>
        <taxon>Eukaryota</taxon>
        <taxon>Metazoa</taxon>
        <taxon>Ecdysozoa</taxon>
        <taxon>Arthropoda</taxon>
        <taxon>Chelicerata</taxon>
        <taxon>Arachnida</taxon>
        <taxon>Araneae</taxon>
        <taxon>Araneomorphae</taxon>
        <taxon>Entelegynae</taxon>
        <taxon>Araneoidea</taxon>
        <taxon>Nephilidae</taxon>
        <taxon>Trichonephila</taxon>
    </lineage>
</organism>
<accession>A0A8X6VTH9</accession>
<sequence>MVQFQEINASFRGFTRTLRAAVDFDSVESAFFELRPAIHNVLNVSPVLRLRVIICLHVIFTKLISDELSETNISQTYYFCSNALRILSASQILSTADEGFRKTFNSIETFTKNGSGWVLSSIDFADLHIGNFAENRGGCKTARLPVRLANKRALLSIDCFDNKCFIYSVLAALFPLKKNAGRSSSYKKYLKSIDVKMLKFPVEIANIKTFEIVNKLKINVFSYYDGMIYPLYNSIQTPTTTNKEIDLFLHEKHFYLIRNINSLLKTKKHFNHYCKLCLNGFVREQTLIEHQTLCVHNRPQRVSIPENLVLKFKNWDRCLKHRFVIFADFECLLSKISSTAPNAQYSYTQALEKHIPLSYAMIVINQDDKIIHHNYYVGTDAVEHFLNTAKDLSFRLIAELKKVSEIELDDSSMYDPSKCVICHKKFRPTDRIVRHHLHHENFVTGKAHQICNLQYRKKFYLPIFLHNGRSYDNHLLLKYLPKDFAKEISIIPINLEKISMFTLDHLKFLDSYQFLDSSLDTLIENLLISKHDFKIFDTFFRENKNKYLLYRKGIFPYSYMDNTDKLQTKGLPPREAFFNVLTRQHISEKDYMHALAVFRAFECKTFGDYLKLYQNTDVLMLAEVFCAFRNLSLRYYELDPVHYISISELTFDAGLKFCKIELQLFGNINDYIWLESQMRGGICLVSKRYARANNPSLSSIYDPSKPHSYILALDIVNLYGYML</sequence>
<keyword evidence="1" id="KW-0862">Zinc</keyword>
<keyword evidence="1" id="KW-0479">Metal-binding</keyword>
<feature type="domain" description="C2H2-type" evidence="2">
    <location>
        <begin position="272"/>
        <end position="301"/>
    </location>
</feature>
<keyword evidence="4" id="KW-1185">Reference proteome</keyword>
<dbReference type="PROSITE" id="PS50157">
    <property type="entry name" value="ZINC_FINGER_C2H2_2"/>
    <property type="match status" value="1"/>
</dbReference>
<dbReference type="InterPro" id="IPR013087">
    <property type="entry name" value="Znf_C2H2_type"/>
</dbReference>
<dbReference type="InterPro" id="IPR012337">
    <property type="entry name" value="RNaseH-like_sf"/>
</dbReference>
<proteinExistence type="predicted"/>
<evidence type="ECO:0000259" key="2">
    <source>
        <dbReference type="PROSITE" id="PS50157"/>
    </source>
</evidence>
<evidence type="ECO:0000313" key="4">
    <source>
        <dbReference type="Proteomes" id="UP000887159"/>
    </source>
</evidence>
<dbReference type="Proteomes" id="UP000887159">
    <property type="component" value="Unassembled WGS sequence"/>
</dbReference>
<evidence type="ECO:0000313" key="3">
    <source>
        <dbReference type="EMBL" id="GFY22178.1"/>
    </source>
</evidence>
<dbReference type="GO" id="GO:0008270">
    <property type="term" value="F:zinc ion binding"/>
    <property type="evidence" value="ECO:0007669"/>
    <property type="project" value="UniProtKB-KW"/>
</dbReference>
<dbReference type="PANTHER" id="PTHR31511">
    <property type="entry name" value="PROTEIN CBG23764"/>
    <property type="match status" value="1"/>
</dbReference>
<gene>
    <name evidence="3" type="primary">AVEN_259720_1</name>
    <name evidence="3" type="ORF">TNCV_3298211</name>
</gene>
<dbReference type="PANTHER" id="PTHR31511:SF12">
    <property type="entry name" value="RHO TERMINATION FACTOR N-TERMINAL DOMAIN-CONTAINING PROTEIN"/>
    <property type="match status" value="1"/>
</dbReference>
<dbReference type="EMBL" id="BMAU01021359">
    <property type="protein sequence ID" value="GFY22178.1"/>
    <property type="molecule type" value="Genomic_DNA"/>
</dbReference>
<reference evidence="3" key="1">
    <citation type="submission" date="2020-08" db="EMBL/GenBank/DDBJ databases">
        <title>Multicomponent nature underlies the extraordinary mechanical properties of spider dragline silk.</title>
        <authorList>
            <person name="Kono N."/>
            <person name="Nakamura H."/>
            <person name="Mori M."/>
            <person name="Yoshida Y."/>
            <person name="Ohtoshi R."/>
            <person name="Malay A.D."/>
            <person name="Moran D.A.P."/>
            <person name="Tomita M."/>
            <person name="Numata K."/>
            <person name="Arakawa K."/>
        </authorList>
    </citation>
    <scope>NUCLEOTIDE SEQUENCE</scope>
</reference>
<dbReference type="SUPFAM" id="SSF53098">
    <property type="entry name" value="Ribonuclease H-like"/>
    <property type="match status" value="1"/>
</dbReference>
<dbReference type="AlphaFoldDB" id="A0A8X6VTH9"/>
<name>A0A8X6VTH9_TRICX</name>